<feature type="region of interest" description="Disordered" evidence="10">
    <location>
        <begin position="84"/>
        <end position="107"/>
    </location>
</feature>
<evidence type="ECO:0000256" key="11">
    <source>
        <dbReference type="SAM" id="SignalP"/>
    </source>
</evidence>
<evidence type="ECO:0000256" key="9">
    <source>
        <dbReference type="PROSITE-ProRule" id="PRU01373"/>
    </source>
</evidence>
<keyword evidence="5" id="KW-0378">Hydrolase</keyword>
<feature type="domain" description="L,D-TPase catalytic" evidence="12">
    <location>
        <begin position="129"/>
        <end position="258"/>
    </location>
</feature>
<dbReference type="PANTHER" id="PTHR30582">
    <property type="entry name" value="L,D-TRANSPEPTIDASE"/>
    <property type="match status" value="1"/>
</dbReference>
<keyword evidence="7 9" id="KW-0573">Peptidoglycan synthesis</keyword>
<evidence type="ECO:0000256" key="6">
    <source>
        <dbReference type="ARBA" id="ARBA00022960"/>
    </source>
</evidence>
<dbReference type="InterPro" id="IPR050979">
    <property type="entry name" value="LD-transpeptidase"/>
</dbReference>
<accession>A0A9X3IMR0</accession>
<keyword evidence="11" id="KW-0732">Signal</keyword>
<evidence type="ECO:0000313" key="13">
    <source>
        <dbReference type="EMBL" id="MCX5570771.1"/>
    </source>
</evidence>
<proteinExistence type="inferred from homology"/>
<feature type="active site" description="Proton donor/acceptor" evidence="9">
    <location>
        <position position="218"/>
    </location>
</feature>
<dbReference type="SUPFAM" id="SSF141523">
    <property type="entry name" value="L,D-transpeptidase catalytic domain-like"/>
    <property type="match status" value="1"/>
</dbReference>
<keyword evidence="4" id="KW-0808">Transferase</keyword>
<dbReference type="EMBL" id="JAPKNK010000007">
    <property type="protein sequence ID" value="MCX5570771.1"/>
    <property type="molecule type" value="Genomic_DNA"/>
</dbReference>
<dbReference type="RefSeq" id="WP_266339742.1">
    <property type="nucleotide sequence ID" value="NZ_JAPKNK010000007.1"/>
</dbReference>
<organism evidence="13 14">
    <name type="scientific">Kaistia nematophila</name>
    <dbReference type="NCBI Taxonomy" id="2994654"/>
    <lineage>
        <taxon>Bacteria</taxon>
        <taxon>Pseudomonadati</taxon>
        <taxon>Pseudomonadota</taxon>
        <taxon>Alphaproteobacteria</taxon>
        <taxon>Hyphomicrobiales</taxon>
        <taxon>Kaistiaceae</taxon>
        <taxon>Kaistia</taxon>
    </lineage>
</organism>
<dbReference type="GO" id="GO:0071555">
    <property type="term" value="P:cell wall organization"/>
    <property type="evidence" value="ECO:0007669"/>
    <property type="project" value="UniProtKB-UniRule"/>
</dbReference>
<dbReference type="AlphaFoldDB" id="A0A9X3IMR0"/>
<evidence type="ECO:0000256" key="7">
    <source>
        <dbReference type="ARBA" id="ARBA00022984"/>
    </source>
</evidence>
<dbReference type="InterPro" id="IPR038063">
    <property type="entry name" value="Transpep_catalytic_dom"/>
</dbReference>
<name>A0A9X3IMR0_9HYPH</name>
<evidence type="ECO:0000256" key="8">
    <source>
        <dbReference type="ARBA" id="ARBA00023316"/>
    </source>
</evidence>
<comment type="pathway">
    <text evidence="1 9">Cell wall biogenesis; peptidoglycan biosynthesis.</text>
</comment>
<evidence type="ECO:0000256" key="3">
    <source>
        <dbReference type="ARBA" id="ARBA00022676"/>
    </source>
</evidence>
<evidence type="ECO:0000256" key="1">
    <source>
        <dbReference type="ARBA" id="ARBA00004752"/>
    </source>
</evidence>
<dbReference type="PANTHER" id="PTHR30582:SF24">
    <property type="entry name" value="L,D-TRANSPEPTIDASE ERFK_SRFK-RELATED"/>
    <property type="match status" value="1"/>
</dbReference>
<dbReference type="Gene3D" id="2.40.440.10">
    <property type="entry name" value="L,D-transpeptidase catalytic domain-like"/>
    <property type="match status" value="1"/>
</dbReference>
<dbReference type="GO" id="GO:0016757">
    <property type="term" value="F:glycosyltransferase activity"/>
    <property type="evidence" value="ECO:0007669"/>
    <property type="project" value="UniProtKB-KW"/>
</dbReference>
<sequence length="258" mass="29179">MRSALQSVVLVGLAVFGLSVLPAKAQFYDGSDGYDDGYGRYERPYRYDRYDRYDRYRPRPPVMVEPEYGQPAWWMERPPYGAERRARRAPQQAGLMPRTSAPKAPKASRQFNPAFLPAVVDYHGREKPGTIVIDTETRYLYLVEANGTARRYGVGVGKPGFEWAGVHTITRKAEWPSWTPPAEMRARRPGLPVRMEGGLDNPLGSRALYLGSSLYRIHGSNEPWSIGHAVSSGCIRMRNQDVEDLYERVGIGTRVVVR</sequence>
<dbReference type="GO" id="GO:0018104">
    <property type="term" value="P:peptidoglycan-protein cross-linking"/>
    <property type="evidence" value="ECO:0007669"/>
    <property type="project" value="TreeGrafter"/>
</dbReference>
<evidence type="ECO:0000256" key="2">
    <source>
        <dbReference type="ARBA" id="ARBA00005992"/>
    </source>
</evidence>
<reference evidence="13" key="1">
    <citation type="submission" date="2022-11" db="EMBL/GenBank/DDBJ databases">
        <title>Biodiversity and phylogenetic relationships of bacteria.</title>
        <authorList>
            <person name="Machado R.A.R."/>
            <person name="Bhat A."/>
            <person name="Loulou A."/>
            <person name="Kallel S."/>
        </authorList>
    </citation>
    <scope>NUCLEOTIDE SEQUENCE</scope>
    <source>
        <strain evidence="13">K-TC2</strain>
    </source>
</reference>
<gene>
    <name evidence="13" type="ORF">OSH07_16315</name>
</gene>
<protein>
    <submittedName>
        <fullName evidence="13">L,D-transpeptidase</fullName>
    </submittedName>
</protein>
<evidence type="ECO:0000256" key="4">
    <source>
        <dbReference type="ARBA" id="ARBA00022679"/>
    </source>
</evidence>
<dbReference type="InterPro" id="IPR005490">
    <property type="entry name" value="LD_TPept_cat_dom"/>
</dbReference>
<feature type="active site" description="Nucleophile" evidence="9">
    <location>
        <position position="234"/>
    </location>
</feature>
<evidence type="ECO:0000259" key="12">
    <source>
        <dbReference type="PROSITE" id="PS52029"/>
    </source>
</evidence>
<dbReference type="GO" id="GO:0008360">
    <property type="term" value="P:regulation of cell shape"/>
    <property type="evidence" value="ECO:0007669"/>
    <property type="project" value="UniProtKB-UniRule"/>
</dbReference>
<dbReference type="CDD" id="cd16913">
    <property type="entry name" value="YkuD_like"/>
    <property type="match status" value="1"/>
</dbReference>
<comment type="caution">
    <text evidence="13">The sequence shown here is derived from an EMBL/GenBank/DDBJ whole genome shotgun (WGS) entry which is preliminary data.</text>
</comment>
<dbReference type="Pfam" id="PF03734">
    <property type="entry name" value="YkuD"/>
    <property type="match status" value="1"/>
</dbReference>
<evidence type="ECO:0000256" key="5">
    <source>
        <dbReference type="ARBA" id="ARBA00022801"/>
    </source>
</evidence>
<dbReference type="GO" id="GO:0071972">
    <property type="term" value="F:peptidoglycan L,D-transpeptidase activity"/>
    <property type="evidence" value="ECO:0007669"/>
    <property type="project" value="TreeGrafter"/>
</dbReference>
<dbReference type="Proteomes" id="UP001144805">
    <property type="component" value="Unassembled WGS sequence"/>
</dbReference>
<comment type="similarity">
    <text evidence="2">Belongs to the YkuD family.</text>
</comment>
<keyword evidence="6 9" id="KW-0133">Cell shape</keyword>
<evidence type="ECO:0000256" key="10">
    <source>
        <dbReference type="SAM" id="MobiDB-lite"/>
    </source>
</evidence>
<keyword evidence="14" id="KW-1185">Reference proteome</keyword>
<keyword evidence="8 9" id="KW-0961">Cell wall biogenesis/degradation</keyword>
<feature type="signal peptide" evidence="11">
    <location>
        <begin position="1"/>
        <end position="25"/>
    </location>
</feature>
<dbReference type="PROSITE" id="PS52029">
    <property type="entry name" value="LD_TPASE"/>
    <property type="match status" value="1"/>
</dbReference>
<keyword evidence="3" id="KW-0328">Glycosyltransferase</keyword>
<feature type="chain" id="PRO_5040842451" evidence="11">
    <location>
        <begin position="26"/>
        <end position="258"/>
    </location>
</feature>
<dbReference type="FunFam" id="2.40.440.10:FF:000002">
    <property type="entry name" value="L,D-transpeptidase ErfK/SrfK"/>
    <property type="match status" value="1"/>
</dbReference>
<evidence type="ECO:0000313" key="14">
    <source>
        <dbReference type="Proteomes" id="UP001144805"/>
    </source>
</evidence>
<dbReference type="GO" id="GO:0005576">
    <property type="term" value="C:extracellular region"/>
    <property type="evidence" value="ECO:0007669"/>
    <property type="project" value="TreeGrafter"/>
</dbReference>